<gene>
    <name evidence="1" type="ORF">MA16_Dca009946</name>
</gene>
<protein>
    <submittedName>
        <fullName evidence="1">Uncharacterized protein</fullName>
    </submittedName>
</protein>
<dbReference type="EMBL" id="KZ502732">
    <property type="protein sequence ID" value="PKU73639.1"/>
    <property type="molecule type" value="Genomic_DNA"/>
</dbReference>
<evidence type="ECO:0000313" key="2">
    <source>
        <dbReference type="Proteomes" id="UP000233837"/>
    </source>
</evidence>
<accession>A0A2I0WDA0</accession>
<evidence type="ECO:0000313" key="1">
    <source>
        <dbReference type="EMBL" id="PKU73639.1"/>
    </source>
</evidence>
<proteinExistence type="predicted"/>
<reference evidence="1 2" key="1">
    <citation type="journal article" date="2016" name="Sci. Rep.">
        <title>The Dendrobium catenatum Lindl. genome sequence provides insights into polysaccharide synthase, floral development and adaptive evolution.</title>
        <authorList>
            <person name="Zhang G.Q."/>
            <person name="Xu Q."/>
            <person name="Bian C."/>
            <person name="Tsai W.C."/>
            <person name="Yeh C.M."/>
            <person name="Liu K.W."/>
            <person name="Yoshida K."/>
            <person name="Zhang L.S."/>
            <person name="Chang S.B."/>
            <person name="Chen F."/>
            <person name="Shi Y."/>
            <person name="Su Y.Y."/>
            <person name="Zhang Y.Q."/>
            <person name="Chen L.J."/>
            <person name="Yin Y."/>
            <person name="Lin M."/>
            <person name="Huang H."/>
            <person name="Deng H."/>
            <person name="Wang Z.W."/>
            <person name="Zhu S.L."/>
            <person name="Zhao X."/>
            <person name="Deng C."/>
            <person name="Niu S.C."/>
            <person name="Huang J."/>
            <person name="Wang M."/>
            <person name="Liu G.H."/>
            <person name="Yang H.J."/>
            <person name="Xiao X.J."/>
            <person name="Hsiao Y.Y."/>
            <person name="Wu W.L."/>
            <person name="Chen Y.Y."/>
            <person name="Mitsuda N."/>
            <person name="Ohme-Takagi M."/>
            <person name="Luo Y.B."/>
            <person name="Van de Peer Y."/>
            <person name="Liu Z.J."/>
        </authorList>
    </citation>
    <scope>NUCLEOTIDE SEQUENCE [LARGE SCALE GENOMIC DNA]</scope>
    <source>
        <tissue evidence="1">The whole plant</tissue>
    </source>
</reference>
<organism evidence="1 2">
    <name type="scientific">Dendrobium catenatum</name>
    <dbReference type="NCBI Taxonomy" id="906689"/>
    <lineage>
        <taxon>Eukaryota</taxon>
        <taxon>Viridiplantae</taxon>
        <taxon>Streptophyta</taxon>
        <taxon>Embryophyta</taxon>
        <taxon>Tracheophyta</taxon>
        <taxon>Spermatophyta</taxon>
        <taxon>Magnoliopsida</taxon>
        <taxon>Liliopsida</taxon>
        <taxon>Asparagales</taxon>
        <taxon>Orchidaceae</taxon>
        <taxon>Epidendroideae</taxon>
        <taxon>Malaxideae</taxon>
        <taxon>Dendrobiinae</taxon>
        <taxon>Dendrobium</taxon>
    </lineage>
</organism>
<keyword evidence="2" id="KW-1185">Reference proteome</keyword>
<dbReference type="AlphaFoldDB" id="A0A2I0WDA0"/>
<dbReference type="Proteomes" id="UP000233837">
    <property type="component" value="Unassembled WGS sequence"/>
</dbReference>
<reference evidence="1 2" key="2">
    <citation type="journal article" date="2017" name="Nature">
        <title>The Apostasia genome and the evolution of orchids.</title>
        <authorList>
            <person name="Zhang G.Q."/>
            <person name="Liu K.W."/>
            <person name="Li Z."/>
            <person name="Lohaus R."/>
            <person name="Hsiao Y.Y."/>
            <person name="Niu S.C."/>
            <person name="Wang J.Y."/>
            <person name="Lin Y.C."/>
            <person name="Xu Q."/>
            <person name="Chen L.J."/>
            <person name="Yoshida K."/>
            <person name="Fujiwara S."/>
            <person name="Wang Z.W."/>
            <person name="Zhang Y.Q."/>
            <person name="Mitsuda N."/>
            <person name="Wang M."/>
            <person name="Liu G.H."/>
            <person name="Pecoraro L."/>
            <person name="Huang H.X."/>
            <person name="Xiao X.J."/>
            <person name="Lin M."/>
            <person name="Wu X.Y."/>
            <person name="Wu W.L."/>
            <person name="Chen Y.Y."/>
            <person name="Chang S.B."/>
            <person name="Sakamoto S."/>
            <person name="Ohme-Takagi M."/>
            <person name="Yagi M."/>
            <person name="Zeng S.J."/>
            <person name="Shen C.Y."/>
            <person name="Yeh C.M."/>
            <person name="Luo Y.B."/>
            <person name="Tsai W.C."/>
            <person name="Van de Peer Y."/>
            <person name="Liu Z.J."/>
        </authorList>
    </citation>
    <scope>NUCLEOTIDE SEQUENCE [LARGE SCALE GENOMIC DNA]</scope>
    <source>
        <tissue evidence="1">The whole plant</tissue>
    </source>
</reference>
<sequence>MKACHIATLKAQEAASFDVHYVQLDVCDSFFSPGQIQIEGGTCKRGTVIAGMWSQVSVIKNGDLWILGWGGNQRSNCVALCCMWTAMAPQISQDIQVKKKERISILMEEKKISSLLTPKLRPSEAGVLFCHQQTSNFYPASNLHSLPSFYPAPEFCRLSDFAGRLHEDGFLSIVGLLPDAVLLIFVVRLQSS</sequence>
<name>A0A2I0WDA0_9ASPA</name>